<sequence>MTSTPHTPDPKKHIDHLGAPWPGLIPLRPLGISEILTSAVVLVRTHAAVLLPLALLVSALGAATEFLVVANLDSRAAYFDGSWVQNIADGTSTSIPSAVYLPLLISLIVGVLGNCIISGITTVYATEASLGRRVNLAGLRERLRGRWLSLVLITVITVAATALGIFLLVIPGIIIFAATTFAVPISVMEKSGVRDSLRRSWRLSSGLRWRILGAASITVGVGFIVSMVVLPIPTDLGSLALSLGVSALISAFMTPWTSGVIALLYIDARMRKENLATTLQAAADARQ</sequence>
<keyword evidence="1" id="KW-0472">Membrane</keyword>
<dbReference type="OrthoDB" id="121140at2"/>
<accession>A0A3G8ZJW7</accession>
<dbReference type="RefSeq" id="WP_124798163.1">
    <property type="nucleotide sequence ID" value="NZ_CP034170.1"/>
</dbReference>
<dbReference type="AlphaFoldDB" id="A0A3G8ZJW7"/>
<evidence type="ECO:0000256" key="1">
    <source>
        <dbReference type="SAM" id="Phobius"/>
    </source>
</evidence>
<reference evidence="2 3" key="1">
    <citation type="submission" date="2018-11" db="EMBL/GenBank/DDBJ databases">
        <authorList>
            <person name="Da X."/>
        </authorList>
    </citation>
    <scope>NUCLEOTIDE SEQUENCE [LARGE SCALE GENOMIC DNA]</scope>
    <source>
        <strain evidence="2 3">S14-144</strain>
    </source>
</reference>
<reference evidence="2 3" key="2">
    <citation type="submission" date="2018-12" db="EMBL/GenBank/DDBJ databases">
        <title>Nakamurella antarcticus sp. nov., isolated from Antarctica South Shetland Islands soil.</title>
        <authorList>
            <person name="Peng F."/>
        </authorList>
    </citation>
    <scope>NUCLEOTIDE SEQUENCE [LARGE SCALE GENOMIC DNA]</scope>
    <source>
        <strain evidence="2 3">S14-144</strain>
    </source>
</reference>
<feature type="transmembrane region" description="Helical" evidence="1">
    <location>
        <begin position="25"/>
        <end position="43"/>
    </location>
</feature>
<evidence type="ECO:0000313" key="3">
    <source>
        <dbReference type="Proteomes" id="UP000268084"/>
    </source>
</evidence>
<keyword evidence="1" id="KW-0812">Transmembrane</keyword>
<feature type="transmembrane region" description="Helical" evidence="1">
    <location>
        <begin position="147"/>
        <end position="166"/>
    </location>
</feature>
<protein>
    <recommendedName>
        <fullName evidence="4">Membrane domain of glycerophosphoryl diester phosphodiesterase</fullName>
    </recommendedName>
</protein>
<evidence type="ECO:0008006" key="4">
    <source>
        <dbReference type="Google" id="ProtNLM"/>
    </source>
</evidence>
<feature type="transmembrane region" description="Helical" evidence="1">
    <location>
        <begin position="209"/>
        <end position="233"/>
    </location>
</feature>
<dbReference type="KEGG" id="nak:EH165_04175"/>
<keyword evidence="1" id="KW-1133">Transmembrane helix</keyword>
<organism evidence="2 3">
    <name type="scientific">Nakamurella antarctica</name>
    <dbReference type="NCBI Taxonomy" id="1902245"/>
    <lineage>
        <taxon>Bacteria</taxon>
        <taxon>Bacillati</taxon>
        <taxon>Actinomycetota</taxon>
        <taxon>Actinomycetes</taxon>
        <taxon>Nakamurellales</taxon>
        <taxon>Nakamurellaceae</taxon>
        <taxon>Nakamurella</taxon>
    </lineage>
</organism>
<evidence type="ECO:0000313" key="2">
    <source>
        <dbReference type="EMBL" id="AZI57478.1"/>
    </source>
</evidence>
<gene>
    <name evidence="2" type="ORF">EH165_04175</name>
</gene>
<feature type="transmembrane region" description="Helical" evidence="1">
    <location>
        <begin position="239"/>
        <end position="266"/>
    </location>
</feature>
<keyword evidence="3" id="KW-1185">Reference proteome</keyword>
<feature type="transmembrane region" description="Helical" evidence="1">
    <location>
        <begin position="50"/>
        <end position="70"/>
    </location>
</feature>
<feature type="transmembrane region" description="Helical" evidence="1">
    <location>
        <begin position="99"/>
        <end position="126"/>
    </location>
</feature>
<name>A0A3G8ZJW7_9ACTN</name>
<dbReference type="EMBL" id="CP034170">
    <property type="protein sequence ID" value="AZI57478.1"/>
    <property type="molecule type" value="Genomic_DNA"/>
</dbReference>
<feature type="transmembrane region" description="Helical" evidence="1">
    <location>
        <begin position="172"/>
        <end position="188"/>
    </location>
</feature>
<dbReference type="Proteomes" id="UP000268084">
    <property type="component" value="Chromosome"/>
</dbReference>
<proteinExistence type="predicted"/>